<protein>
    <recommendedName>
        <fullName evidence="11 12">Aminodeoxychorismate lyase</fullName>
        <ecNumber evidence="8 12">4.1.3.38</ecNumber>
    </recommendedName>
</protein>
<dbReference type="InterPro" id="IPR036038">
    <property type="entry name" value="Aminotransferase-like"/>
</dbReference>
<evidence type="ECO:0000256" key="7">
    <source>
        <dbReference type="ARBA" id="ARBA00035633"/>
    </source>
</evidence>
<proteinExistence type="inferred from homology"/>
<evidence type="ECO:0000256" key="12">
    <source>
        <dbReference type="NCBIfam" id="TIGR03461"/>
    </source>
</evidence>
<dbReference type="EC" id="4.1.3.38" evidence="8 12"/>
<dbReference type="Gene3D" id="3.30.470.10">
    <property type="match status" value="1"/>
</dbReference>
<sequence>MAVSLNDRSFNYGDGTFTTMQVQQGRIQLWPLHLQRLQHAATVLGFTGINWQQLQQQAFAAASAYTDTPQVLKLLLSRGEGGRGYATAGVTDARLYISSSAMPDYEEIRRSGVRMQLAQLKLAVQPVLAGLKHNNRLEQVLLKQELAGTDADDLLVLDQQGYITEATAANVFFYRENNWYTPALKRAGVAGVMRQHLMQQTAVTEVNWQPSELNHIDAMFICNALMGIVPVSMLAGKALALKPVQQFSESLVW</sequence>
<dbReference type="PANTHER" id="PTHR42743">
    <property type="entry name" value="AMINO-ACID AMINOTRANSFERASE"/>
    <property type="match status" value="1"/>
</dbReference>
<keyword evidence="14" id="KW-1185">Reference proteome</keyword>
<comment type="pathway">
    <text evidence="7">Cofactor biosynthesis; tetrahydrofolate biosynthesis; 4-aminobenzoate from chorismate: step 2/2.</text>
</comment>
<comment type="cofactor">
    <cofactor evidence="1">
        <name>pyridoxal 5'-phosphate</name>
        <dbReference type="ChEBI" id="CHEBI:597326"/>
    </cofactor>
</comment>
<keyword evidence="5" id="KW-0289">Folate biosynthesis</keyword>
<dbReference type="InterPro" id="IPR043132">
    <property type="entry name" value="BCAT-like_C"/>
</dbReference>
<dbReference type="GO" id="GO:0005829">
    <property type="term" value="C:cytosol"/>
    <property type="evidence" value="ECO:0007669"/>
    <property type="project" value="TreeGrafter"/>
</dbReference>
<evidence type="ECO:0000256" key="6">
    <source>
        <dbReference type="ARBA" id="ARBA00023239"/>
    </source>
</evidence>
<dbReference type="Proteomes" id="UP000004374">
    <property type="component" value="Unassembled WGS sequence"/>
</dbReference>
<dbReference type="FunFam" id="3.20.10.10:FF:000002">
    <property type="entry name" value="D-alanine aminotransferase"/>
    <property type="match status" value="1"/>
</dbReference>
<comment type="caution">
    <text evidence="13">The sequence shown here is derived from an EMBL/GenBank/DDBJ whole genome shotgun (WGS) entry which is preliminary data.</text>
</comment>
<evidence type="ECO:0000256" key="3">
    <source>
        <dbReference type="ARBA" id="ARBA00011738"/>
    </source>
</evidence>
<dbReference type="GO" id="GO:0008696">
    <property type="term" value="F:4-amino-4-deoxychorismate lyase activity"/>
    <property type="evidence" value="ECO:0007669"/>
    <property type="project" value="UniProtKB-UniRule"/>
</dbReference>
<dbReference type="RefSeq" id="WP_008223038.1">
    <property type="nucleotide sequence ID" value="NZ_BAFK01000019.1"/>
</dbReference>
<accession>I1E0V4</accession>
<evidence type="ECO:0000256" key="9">
    <source>
        <dbReference type="ARBA" id="ARBA00049529"/>
    </source>
</evidence>
<name>I1E0V4_9GAMM</name>
<keyword evidence="4" id="KW-0663">Pyridoxal phosphate</keyword>
<evidence type="ECO:0000313" key="13">
    <source>
        <dbReference type="EMBL" id="GAB59932.1"/>
    </source>
</evidence>
<evidence type="ECO:0000256" key="4">
    <source>
        <dbReference type="ARBA" id="ARBA00022898"/>
    </source>
</evidence>
<dbReference type="GO" id="GO:0046656">
    <property type="term" value="P:folic acid biosynthetic process"/>
    <property type="evidence" value="ECO:0007669"/>
    <property type="project" value="UniProtKB-KW"/>
</dbReference>
<dbReference type="NCBIfam" id="TIGR03461">
    <property type="entry name" value="pabC_Proteo"/>
    <property type="match status" value="1"/>
</dbReference>
<comment type="subunit">
    <text evidence="3">Homodimer.</text>
</comment>
<dbReference type="InterPro" id="IPR001544">
    <property type="entry name" value="Aminotrans_IV"/>
</dbReference>
<evidence type="ECO:0000256" key="5">
    <source>
        <dbReference type="ARBA" id="ARBA00022909"/>
    </source>
</evidence>
<dbReference type="OrthoDB" id="9805628at2"/>
<organism evidence="13 14">
    <name type="scientific">Rheinheimera nanhaiensis E407-8</name>
    <dbReference type="NCBI Taxonomy" id="562729"/>
    <lineage>
        <taxon>Bacteria</taxon>
        <taxon>Pseudomonadati</taxon>
        <taxon>Pseudomonadota</taxon>
        <taxon>Gammaproteobacteria</taxon>
        <taxon>Chromatiales</taxon>
        <taxon>Chromatiaceae</taxon>
        <taxon>Rheinheimera</taxon>
    </lineage>
</organism>
<dbReference type="Pfam" id="PF01063">
    <property type="entry name" value="Aminotran_4"/>
    <property type="match status" value="1"/>
</dbReference>
<evidence type="ECO:0000256" key="8">
    <source>
        <dbReference type="ARBA" id="ARBA00035676"/>
    </source>
</evidence>
<dbReference type="SUPFAM" id="SSF56752">
    <property type="entry name" value="D-aminoacid aminotransferase-like PLP-dependent enzymes"/>
    <property type="match status" value="1"/>
</dbReference>
<dbReference type="EMBL" id="BAFK01000019">
    <property type="protein sequence ID" value="GAB59932.1"/>
    <property type="molecule type" value="Genomic_DNA"/>
</dbReference>
<dbReference type="GO" id="GO:0030170">
    <property type="term" value="F:pyridoxal phosphate binding"/>
    <property type="evidence" value="ECO:0007669"/>
    <property type="project" value="InterPro"/>
</dbReference>
<dbReference type="GO" id="GO:0008153">
    <property type="term" value="P:4-aminobenzoate biosynthetic process"/>
    <property type="evidence" value="ECO:0007669"/>
    <property type="project" value="UniProtKB-UniRule"/>
</dbReference>
<evidence type="ECO:0000256" key="10">
    <source>
        <dbReference type="ARBA" id="ARBA00054027"/>
    </source>
</evidence>
<gene>
    <name evidence="13" type="primary">pabC</name>
    <name evidence="13" type="ORF">RNAN_2945</name>
</gene>
<dbReference type="InterPro" id="IPR043131">
    <property type="entry name" value="BCAT-like_N"/>
</dbReference>
<evidence type="ECO:0000256" key="2">
    <source>
        <dbReference type="ARBA" id="ARBA00009320"/>
    </source>
</evidence>
<dbReference type="NCBIfam" id="NF004761">
    <property type="entry name" value="PRK06092.1"/>
    <property type="match status" value="1"/>
</dbReference>
<comment type="similarity">
    <text evidence="2">Belongs to the class-IV pyridoxal-phosphate-dependent aminotransferase family.</text>
</comment>
<dbReference type="AlphaFoldDB" id="I1E0V4"/>
<evidence type="ECO:0000313" key="14">
    <source>
        <dbReference type="Proteomes" id="UP000004374"/>
    </source>
</evidence>
<comment type="function">
    <text evidence="10">Involved in the biosynthesis of p-aminobenzoate (PABA), a precursor of tetrahydrofolate. Converts 4-amino-4-deoxychorismate into 4-aminobenzoate (PABA) and pyruvate.</text>
</comment>
<dbReference type="PANTHER" id="PTHR42743:SF2">
    <property type="entry name" value="AMINODEOXYCHORISMATE LYASE"/>
    <property type="match status" value="1"/>
</dbReference>
<evidence type="ECO:0000256" key="1">
    <source>
        <dbReference type="ARBA" id="ARBA00001933"/>
    </source>
</evidence>
<keyword evidence="6 13" id="KW-0456">Lyase</keyword>
<dbReference type="InterPro" id="IPR050571">
    <property type="entry name" value="Class-IV_PLP-Dep_Aminotrnsfr"/>
</dbReference>
<comment type="catalytic activity">
    <reaction evidence="9">
        <text>4-amino-4-deoxychorismate = 4-aminobenzoate + pyruvate + H(+)</text>
        <dbReference type="Rhea" id="RHEA:16201"/>
        <dbReference type="ChEBI" id="CHEBI:15361"/>
        <dbReference type="ChEBI" id="CHEBI:15378"/>
        <dbReference type="ChEBI" id="CHEBI:17836"/>
        <dbReference type="ChEBI" id="CHEBI:58406"/>
        <dbReference type="EC" id="4.1.3.38"/>
    </reaction>
</comment>
<dbReference type="Gene3D" id="3.20.10.10">
    <property type="entry name" value="D-amino Acid Aminotransferase, subunit A, domain 2"/>
    <property type="match status" value="1"/>
</dbReference>
<dbReference type="InterPro" id="IPR017824">
    <property type="entry name" value="Aminodeoxychorismate_lyase_IV"/>
</dbReference>
<dbReference type="STRING" id="562729.RNAN_2945"/>
<evidence type="ECO:0000256" key="11">
    <source>
        <dbReference type="ARBA" id="ARBA00069174"/>
    </source>
</evidence>
<reference evidence="13 14" key="1">
    <citation type="journal article" date="2012" name="J. Bacteriol.">
        <title>Genome Sequence of the Protease-Producing Bacterium Rheinheimera nanhaiensis E407-8T, Isolated from Deep-Sea Sediment of the South China Sea.</title>
        <authorList>
            <person name="Zhang X.-Y."/>
            <person name="Zhang Y.-J."/>
            <person name="Qin Q.-L."/>
            <person name="Xie B.-B."/>
            <person name="Chen X.-L."/>
            <person name="Zhou B.-C."/>
            <person name="Zhang Y.-Z."/>
        </authorList>
    </citation>
    <scope>NUCLEOTIDE SEQUENCE [LARGE SCALE GENOMIC DNA]</scope>
    <source>
        <strain evidence="13 14">E407-8</strain>
    </source>
</reference>